<feature type="compositionally biased region" description="Basic and acidic residues" evidence="1">
    <location>
        <begin position="155"/>
        <end position="177"/>
    </location>
</feature>
<keyword evidence="3" id="KW-1185">Reference proteome</keyword>
<evidence type="ECO:0000313" key="3">
    <source>
        <dbReference type="Proteomes" id="UP000800036"/>
    </source>
</evidence>
<dbReference type="Proteomes" id="UP000800036">
    <property type="component" value="Unassembled WGS sequence"/>
</dbReference>
<organism evidence="2 3">
    <name type="scientific">Bimuria novae-zelandiae CBS 107.79</name>
    <dbReference type="NCBI Taxonomy" id="1447943"/>
    <lineage>
        <taxon>Eukaryota</taxon>
        <taxon>Fungi</taxon>
        <taxon>Dikarya</taxon>
        <taxon>Ascomycota</taxon>
        <taxon>Pezizomycotina</taxon>
        <taxon>Dothideomycetes</taxon>
        <taxon>Pleosporomycetidae</taxon>
        <taxon>Pleosporales</taxon>
        <taxon>Massarineae</taxon>
        <taxon>Didymosphaeriaceae</taxon>
        <taxon>Bimuria</taxon>
    </lineage>
</organism>
<accession>A0A6A5VCJ0</accession>
<evidence type="ECO:0000313" key="2">
    <source>
        <dbReference type="EMBL" id="KAF1974811.1"/>
    </source>
</evidence>
<protein>
    <submittedName>
        <fullName evidence="2">Uncharacterized protein</fullName>
    </submittedName>
</protein>
<name>A0A6A5VCJ0_9PLEO</name>
<dbReference type="EMBL" id="ML976673">
    <property type="protein sequence ID" value="KAF1974811.1"/>
    <property type="molecule type" value="Genomic_DNA"/>
</dbReference>
<feature type="region of interest" description="Disordered" evidence="1">
    <location>
        <begin position="149"/>
        <end position="177"/>
    </location>
</feature>
<evidence type="ECO:0000256" key="1">
    <source>
        <dbReference type="SAM" id="MobiDB-lite"/>
    </source>
</evidence>
<gene>
    <name evidence="2" type="ORF">BU23DRAFT_598125</name>
</gene>
<feature type="region of interest" description="Disordered" evidence="1">
    <location>
        <begin position="193"/>
        <end position="217"/>
    </location>
</feature>
<dbReference type="AlphaFoldDB" id="A0A6A5VCJ0"/>
<sequence length="217" mass="24823">MWAERTNKHSVRILFDSLAVLSVHLDAIVRAPESLCNNLTAFACGDPRGKFDSENEITDRGIGKRNPIARLRRGTDQGLRSALRYVEIHNFEFPPGTEQLTEITRSRRDLELIVSSFYASVVSLISCGEEHIVEERNDVAQQPNQLWAPIPGTEYRPHKDPFEGNSKKEQDRMLKSMSRLLRDPELERYCAYEEVDEEYGNPYDQSDSDPGGVYDFV</sequence>
<proteinExistence type="predicted"/>
<reference evidence="2" key="1">
    <citation type="journal article" date="2020" name="Stud. Mycol.">
        <title>101 Dothideomycetes genomes: a test case for predicting lifestyles and emergence of pathogens.</title>
        <authorList>
            <person name="Haridas S."/>
            <person name="Albert R."/>
            <person name="Binder M."/>
            <person name="Bloem J."/>
            <person name="Labutti K."/>
            <person name="Salamov A."/>
            <person name="Andreopoulos B."/>
            <person name="Baker S."/>
            <person name="Barry K."/>
            <person name="Bills G."/>
            <person name="Bluhm B."/>
            <person name="Cannon C."/>
            <person name="Castanera R."/>
            <person name="Culley D."/>
            <person name="Daum C."/>
            <person name="Ezra D."/>
            <person name="Gonzalez J."/>
            <person name="Henrissat B."/>
            <person name="Kuo A."/>
            <person name="Liang C."/>
            <person name="Lipzen A."/>
            <person name="Lutzoni F."/>
            <person name="Magnuson J."/>
            <person name="Mondo S."/>
            <person name="Nolan M."/>
            <person name="Ohm R."/>
            <person name="Pangilinan J."/>
            <person name="Park H.-J."/>
            <person name="Ramirez L."/>
            <person name="Alfaro M."/>
            <person name="Sun H."/>
            <person name="Tritt A."/>
            <person name="Yoshinaga Y."/>
            <person name="Zwiers L.-H."/>
            <person name="Turgeon B."/>
            <person name="Goodwin S."/>
            <person name="Spatafora J."/>
            <person name="Crous P."/>
            <person name="Grigoriev I."/>
        </authorList>
    </citation>
    <scope>NUCLEOTIDE SEQUENCE</scope>
    <source>
        <strain evidence="2">CBS 107.79</strain>
    </source>
</reference>